<dbReference type="Pfam" id="PF01740">
    <property type="entry name" value="STAS"/>
    <property type="match status" value="1"/>
</dbReference>
<dbReference type="Gene3D" id="3.30.750.24">
    <property type="entry name" value="STAS domain"/>
    <property type="match status" value="1"/>
</dbReference>
<evidence type="ECO:0000313" key="5">
    <source>
        <dbReference type="Proteomes" id="UP001597145"/>
    </source>
</evidence>
<evidence type="ECO:0000313" key="4">
    <source>
        <dbReference type="EMBL" id="MFD1530248.1"/>
    </source>
</evidence>
<organism evidence="4 5">
    <name type="scientific">Pseudonocardia aurantiaca</name>
    <dbReference type="NCBI Taxonomy" id="75290"/>
    <lineage>
        <taxon>Bacteria</taxon>
        <taxon>Bacillati</taxon>
        <taxon>Actinomycetota</taxon>
        <taxon>Actinomycetes</taxon>
        <taxon>Pseudonocardiales</taxon>
        <taxon>Pseudonocardiaceae</taxon>
        <taxon>Pseudonocardia</taxon>
    </lineage>
</organism>
<dbReference type="Proteomes" id="UP001597145">
    <property type="component" value="Unassembled WGS sequence"/>
</dbReference>
<sequence>MTEAVLDVEQLPDSTMRITIRGEIDLSNVAAVEQNMLDTISNQLSEVVVDLSAVTYVDSAGLRVLFTLGTRLEALQIRFRLVVPLGSPPRRVIELSGIGSVAVVQP</sequence>
<dbReference type="CDD" id="cd07043">
    <property type="entry name" value="STAS_anti-anti-sigma_factors"/>
    <property type="match status" value="1"/>
</dbReference>
<comment type="caution">
    <text evidence="4">The sequence shown here is derived from an EMBL/GenBank/DDBJ whole genome shotgun (WGS) entry which is preliminary data.</text>
</comment>
<gene>
    <name evidence="4" type="ORF">ACFSCY_12420</name>
</gene>
<dbReference type="PANTHER" id="PTHR33495:SF13">
    <property type="entry name" value="ANTI-SIGMA-F FACTOR ANTAGONIST RSFB"/>
    <property type="match status" value="1"/>
</dbReference>
<dbReference type="InterPro" id="IPR036513">
    <property type="entry name" value="STAS_dom_sf"/>
</dbReference>
<dbReference type="PANTHER" id="PTHR33495">
    <property type="entry name" value="ANTI-SIGMA FACTOR ANTAGONIST TM_1081-RELATED-RELATED"/>
    <property type="match status" value="1"/>
</dbReference>
<proteinExistence type="inferred from homology"/>
<dbReference type="SUPFAM" id="SSF52091">
    <property type="entry name" value="SpoIIaa-like"/>
    <property type="match status" value="1"/>
</dbReference>
<name>A0ABW4FJ66_9PSEU</name>
<keyword evidence="5" id="KW-1185">Reference proteome</keyword>
<dbReference type="RefSeq" id="WP_343977131.1">
    <property type="nucleotide sequence ID" value="NZ_BAAAJG010000008.1"/>
</dbReference>
<protein>
    <recommendedName>
        <fullName evidence="2">Anti-sigma factor antagonist</fullName>
    </recommendedName>
</protein>
<dbReference type="InterPro" id="IPR002645">
    <property type="entry name" value="STAS_dom"/>
</dbReference>
<dbReference type="NCBIfam" id="TIGR00377">
    <property type="entry name" value="ant_ant_sig"/>
    <property type="match status" value="1"/>
</dbReference>
<comment type="similarity">
    <text evidence="1 2">Belongs to the anti-sigma-factor antagonist family.</text>
</comment>
<feature type="domain" description="STAS" evidence="3">
    <location>
        <begin position="18"/>
        <end position="106"/>
    </location>
</feature>
<evidence type="ECO:0000256" key="1">
    <source>
        <dbReference type="ARBA" id="ARBA00009013"/>
    </source>
</evidence>
<accession>A0ABW4FJ66</accession>
<dbReference type="InterPro" id="IPR003658">
    <property type="entry name" value="Anti-sigma_ant"/>
</dbReference>
<evidence type="ECO:0000259" key="3">
    <source>
        <dbReference type="PROSITE" id="PS50801"/>
    </source>
</evidence>
<dbReference type="PROSITE" id="PS50801">
    <property type="entry name" value="STAS"/>
    <property type="match status" value="1"/>
</dbReference>
<reference evidence="5" key="1">
    <citation type="journal article" date="2019" name="Int. J. Syst. Evol. Microbiol.">
        <title>The Global Catalogue of Microorganisms (GCM) 10K type strain sequencing project: providing services to taxonomists for standard genome sequencing and annotation.</title>
        <authorList>
            <consortium name="The Broad Institute Genomics Platform"/>
            <consortium name="The Broad Institute Genome Sequencing Center for Infectious Disease"/>
            <person name="Wu L."/>
            <person name="Ma J."/>
        </authorList>
    </citation>
    <scope>NUCLEOTIDE SEQUENCE [LARGE SCALE GENOMIC DNA]</scope>
    <source>
        <strain evidence="5">JCM 12165</strain>
    </source>
</reference>
<evidence type="ECO:0000256" key="2">
    <source>
        <dbReference type="RuleBase" id="RU003749"/>
    </source>
</evidence>
<dbReference type="EMBL" id="JBHUCP010000007">
    <property type="protein sequence ID" value="MFD1530248.1"/>
    <property type="molecule type" value="Genomic_DNA"/>
</dbReference>